<dbReference type="AlphaFoldDB" id="A0A219ARA2"/>
<dbReference type="Proteomes" id="UP000078397">
    <property type="component" value="Unassembled WGS sequence"/>
</dbReference>
<proteinExistence type="predicted"/>
<dbReference type="RefSeq" id="XP_022285186.1">
    <property type="nucleotide sequence ID" value="XM_022429774.1"/>
</dbReference>
<keyword evidence="2" id="KW-1185">Reference proteome</keyword>
<sequence length="52" mass="6203">MALSNWFIRVRAGTHLSFSCTTPLRILVSSQTIYGHRQQFLREKKAWKSWHK</sequence>
<name>A0A219ARA2_METCM</name>
<reference evidence="1 2" key="1">
    <citation type="journal article" date="2016" name="PLoS Pathog.">
        <title>Biosynthesis of antibiotic leucinostatins in bio-control fungus Purpureocillium lilacinum and their inhibition on phytophthora revealed by genome mining.</title>
        <authorList>
            <person name="Wang G."/>
            <person name="Liu Z."/>
            <person name="Lin R."/>
            <person name="Li E."/>
            <person name="Mao Z."/>
            <person name="Ling J."/>
            <person name="Yang Y."/>
            <person name="Yin W.B."/>
            <person name="Xie B."/>
        </authorList>
    </citation>
    <scope>NUCLEOTIDE SEQUENCE [LARGE SCALE GENOMIC DNA]</scope>
    <source>
        <strain evidence="1">170</strain>
    </source>
</reference>
<gene>
    <name evidence="1" type="ORF">VFPPC_18118</name>
</gene>
<protein>
    <submittedName>
        <fullName evidence="1">Uncharacterized protein</fullName>
    </submittedName>
</protein>
<dbReference type="KEGG" id="pchm:VFPPC_18118"/>
<comment type="caution">
    <text evidence="1">The sequence shown here is derived from an EMBL/GenBank/DDBJ whole genome shotgun (WGS) entry which is preliminary data.</text>
</comment>
<evidence type="ECO:0000313" key="2">
    <source>
        <dbReference type="Proteomes" id="UP000078397"/>
    </source>
</evidence>
<accession>A0A219ARA2</accession>
<dbReference type="EMBL" id="LSBJ02000007">
    <property type="protein sequence ID" value="OWT42705.1"/>
    <property type="molecule type" value="Genomic_DNA"/>
</dbReference>
<dbReference type="GeneID" id="33936983"/>
<organism evidence="1 2">
    <name type="scientific">Pochonia chlamydosporia 170</name>
    <dbReference type="NCBI Taxonomy" id="1380566"/>
    <lineage>
        <taxon>Eukaryota</taxon>
        <taxon>Fungi</taxon>
        <taxon>Dikarya</taxon>
        <taxon>Ascomycota</taxon>
        <taxon>Pezizomycotina</taxon>
        <taxon>Sordariomycetes</taxon>
        <taxon>Hypocreomycetidae</taxon>
        <taxon>Hypocreales</taxon>
        <taxon>Clavicipitaceae</taxon>
        <taxon>Pochonia</taxon>
    </lineage>
</organism>
<evidence type="ECO:0000313" key="1">
    <source>
        <dbReference type="EMBL" id="OWT42705.1"/>
    </source>
</evidence>